<dbReference type="Proteomes" id="UP000033754">
    <property type="component" value="Unassembled WGS sequence"/>
</dbReference>
<gene>
    <name evidence="1" type="ORF">EPHNCH_0672</name>
</gene>
<proteinExistence type="predicted"/>
<sequence>MIQQTATQIFLPNLKATSAYRDVFAGCTESISLSHEPNDASQM</sequence>
<protein>
    <submittedName>
        <fullName evidence="1">Putative type IV secretion system protein VirB4</fullName>
    </submittedName>
</protein>
<organism evidence="1 2">
    <name type="scientific">Anaplasma phagocytophilum str. NCH-1</name>
    <dbReference type="NCBI Taxonomy" id="1359161"/>
    <lineage>
        <taxon>Bacteria</taxon>
        <taxon>Pseudomonadati</taxon>
        <taxon>Pseudomonadota</taxon>
        <taxon>Alphaproteobacteria</taxon>
        <taxon>Rickettsiales</taxon>
        <taxon>Anaplasmataceae</taxon>
        <taxon>Anaplasma</taxon>
        <taxon>phagocytophilum group</taxon>
    </lineage>
</organism>
<evidence type="ECO:0000313" key="2">
    <source>
        <dbReference type="Proteomes" id="UP000033754"/>
    </source>
</evidence>
<dbReference type="PATRIC" id="fig|1359161.3.peg.757"/>
<comment type="caution">
    <text evidence="1">The sequence shown here is derived from an EMBL/GenBank/DDBJ whole genome shotgun (WGS) entry which is preliminary data.</text>
</comment>
<dbReference type="AlphaFoldDB" id="A0A0F3NEN6"/>
<dbReference type="EMBL" id="LANT01000003">
    <property type="protein sequence ID" value="KJV66206.1"/>
    <property type="molecule type" value="Genomic_DNA"/>
</dbReference>
<evidence type="ECO:0000313" key="1">
    <source>
        <dbReference type="EMBL" id="KJV66206.1"/>
    </source>
</evidence>
<accession>A0A0F3NEN6</accession>
<reference evidence="1 2" key="1">
    <citation type="submission" date="2015-01" db="EMBL/GenBank/DDBJ databases">
        <title>Genome Sequencing of Rickettsiales.</title>
        <authorList>
            <person name="Daugherty S.C."/>
            <person name="Su Q."/>
            <person name="Abolude K."/>
            <person name="Beier-Sexton M."/>
            <person name="Carlyon J.A."/>
            <person name="Carter R."/>
            <person name="Day N.P."/>
            <person name="Dumler S.J."/>
            <person name="Dyachenko V."/>
            <person name="Godinez A."/>
            <person name="Kurtti T.J."/>
            <person name="Lichay M."/>
            <person name="Mullins K.E."/>
            <person name="Ott S."/>
            <person name="Pappas-Brown V."/>
            <person name="Paris D.H."/>
            <person name="Patel P."/>
            <person name="Richards A.L."/>
            <person name="Sadzewicz L."/>
            <person name="Sears K."/>
            <person name="Seidman D."/>
            <person name="Sengamalay N."/>
            <person name="Stenos J."/>
            <person name="Tallon L.J."/>
            <person name="Vincent G."/>
            <person name="Fraser C.M."/>
            <person name="Munderloh U."/>
            <person name="Dunning-Hotopp J.C."/>
        </authorList>
    </citation>
    <scope>NUCLEOTIDE SEQUENCE [LARGE SCALE GENOMIC DNA]</scope>
    <source>
        <strain evidence="1 2">NCH-1</strain>
    </source>
</reference>
<name>A0A0F3NEN6_ANAPH</name>